<name>A0A1Q3BWP9_CEPFO</name>
<gene>
    <name evidence="13" type="ORF">CFOL_v3_15800</name>
</gene>
<evidence type="ECO:0000313" key="14">
    <source>
        <dbReference type="Proteomes" id="UP000187406"/>
    </source>
</evidence>
<dbReference type="GO" id="GO:0009055">
    <property type="term" value="F:electron transfer activity"/>
    <property type="evidence" value="ECO:0007669"/>
    <property type="project" value="InterPro"/>
</dbReference>
<evidence type="ECO:0000256" key="1">
    <source>
        <dbReference type="ARBA" id="ARBA00004609"/>
    </source>
</evidence>
<evidence type="ECO:0000256" key="5">
    <source>
        <dbReference type="ARBA" id="ARBA00023136"/>
    </source>
</evidence>
<dbReference type="InterPro" id="IPR003245">
    <property type="entry name" value="Phytocyanin_dom"/>
</dbReference>
<dbReference type="GO" id="GO:0005886">
    <property type="term" value="C:plasma membrane"/>
    <property type="evidence" value="ECO:0007669"/>
    <property type="project" value="UniProtKB-SubCell"/>
</dbReference>
<keyword evidence="2" id="KW-1003">Cell membrane</keyword>
<dbReference type="FunFam" id="2.60.40.420:FF:000010">
    <property type="entry name" value="Early nodulin-like protein 1"/>
    <property type="match status" value="1"/>
</dbReference>
<feature type="non-terminal residue" evidence="13">
    <location>
        <position position="1"/>
    </location>
</feature>
<dbReference type="STRING" id="3775.A0A1Q3BWP9"/>
<evidence type="ECO:0000256" key="4">
    <source>
        <dbReference type="ARBA" id="ARBA00022729"/>
    </source>
</evidence>
<evidence type="ECO:0000256" key="7">
    <source>
        <dbReference type="ARBA" id="ARBA00023180"/>
    </source>
</evidence>
<protein>
    <submittedName>
        <fullName evidence="13">Cu_bind_like domain-containing protein</fullName>
    </submittedName>
</protein>
<dbReference type="InterPro" id="IPR039391">
    <property type="entry name" value="Phytocyanin-like"/>
</dbReference>
<dbReference type="OrthoDB" id="2015640at2759"/>
<evidence type="ECO:0000256" key="3">
    <source>
        <dbReference type="ARBA" id="ARBA00022622"/>
    </source>
</evidence>
<dbReference type="GO" id="GO:0098552">
    <property type="term" value="C:side of membrane"/>
    <property type="evidence" value="ECO:0007669"/>
    <property type="project" value="UniProtKB-KW"/>
</dbReference>
<keyword evidence="5" id="KW-0472">Membrane</keyword>
<evidence type="ECO:0000256" key="10">
    <source>
        <dbReference type="SAM" id="MobiDB-lite"/>
    </source>
</evidence>
<feature type="region of interest" description="Disordered" evidence="10">
    <location>
        <begin position="125"/>
        <end position="156"/>
    </location>
</feature>
<keyword evidence="7" id="KW-0325">Glycoprotein</keyword>
<dbReference type="Proteomes" id="UP000187406">
    <property type="component" value="Unassembled WGS sequence"/>
</dbReference>
<feature type="signal peptide" evidence="11">
    <location>
        <begin position="1"/>
        <end position="21"/>
    </location>
</feature>
<comment type="subcellular location">
    <subcellularLocation>
        <location evidence="1">Cell membrane</location>
        <topology evidence="1">Lipid-anchor</topology>
        <topology evidence="1">GPI-anchor</topology>
    </subcellularLocation>
</comment>
<dbReference type="SUPFAM" id="SSF49503">
    <property type="entry name" value="Cupredoxins"/>
    <property type="match status" value="1"/>
</dbReference>
<evidence type="ECO:0000256" key="2">
    <source>
        <dbReference type="ARBA" id="ARBA00022475"/>
    </source>
</evidence>
<feature type="compositionally biased region" description="Low complexity" evidence="10">
    <location>
        <begin position="131"/>
        <end position="156"/>
    </location>
</feature>
<evidence type="ECO:0000256" key="8">
    <source>
        <dbReference type="ARBA" id="ARBA00023288"/>
    </source>
</evidence>
<comment type="similarity">
    <text evidence="9">Belongs to the early nodulin-like (ENODL) family.</text>
</comment>
<evidence type="ECO:0000256" key="6">
    <source>
        <dbReference type="ARBA" id="ARBA00023157"/>
    </source>
</evidence>
<keyword evidence="8" id="KW-0449">Lipoprotein</keyword>
<evidence type="ECO:0000313" key="13">
    <source>
        <dbReference type="EMBL" id="GAV72312.1"/>
    </source>
</evidence>
<accession>A0A1Q3BWP9</accession>
<feature type="domain" description="Phytocyanin" evidence="12">
    <location>
        <begin position="22"/>
        <end position="123"/>
    </location>
</feature>
<keyword evidence="6" id="KW-1015">Disulfide bond</keyword>
<dbReference type="InParanoid" id="A0A1Q3BWP9"/>
<dbReference type="PANTHER" id="PTHR33021:SF521">
    <property type="entry name" value="PHYTOCYANIN DOMAIN-CONTAINING PROTEIN"/>
    <property type="match status" value="1"/>
</dbReference>
<dbReference type="AlphaFoldDB" id="A0A1Q3BWP9"/>
<dbReference type="InterPro" id="IPR008972">
    <property type="entry name" value="Cupredoxin"/>
</dbReference>
<proteinExistence type="inferred from homology"/>
<dbReference type="EMBL" id="BDDD01000992">
    <property type="protein sequence ID" value="GAV72312.1"/>
    <property type="molecule type" value="Genomic_DNA"/>
</dbReference>
<feature type="non-terminal residue" evidence="13">
    <location>
        <position position="156"/>
    </location>
</feature>
<keyword evidence="4 11" id="KW-0732">Signal</keyword>
<organism evidence="13 14">
    <name type="scientific">Cephalotus follicularis</name>
    <name type="common">Albany pitcher plant</name>
    <dbReference type="NCBI Taxonomy" id="3775"/>
    <lineage>
        <taxon>Eukaryota</taxon>
        <taxon>Viridiplantae</taxon>
        <taxon>Streptophyta</taxon>
        <taxon>Embryophyta</taxon>
        <taxon>Tracheophyta</taxon>
        <taxon>Spermatophyta</taxon>
        <taxon>Magnoliopsida</taxon>
        <taxon>eudicotyledons</taxon>
        <taxon>Gunneridae</taxon>
        <taxon>Pentapetalae</taxon>
        <taxon>rosids</taxon>
        <taxon>fabids</taxon>
        <taxon>Oxalidales</taxon>
        <taxon>Cephalotaceae</taxon>
        <taxon>Cephalotus</taxon>
    </lineage>
</organism>
<comment type="caution">
    <text evidence="13">The sequence shown here is derived from an EMBL/GenBank/DDBJ whole genome shotgun (WGS) entry which is preliminary data.</text>
</comment>
<keyword evidence="14" id="KW-1185">Reference proteome</keyword>
<sequence length="156" mass="17361">FHKSLPIFLVCLSAFLSSSLAHTFYVGDKDGWVLKPSEDYNQWAETNRFSVNDTLVFKYEKGSDSVLLVQKDDYYKCNTKDPIKTMDDGDSKFKFDNSGLFFFISGKEDHCQKEQKLLIIVMTPKSPSDLTPSPSESISTPAPAPSPSSATVTTSP</sequence>
<dbReference type="Pfam" id="PF02298">
    <property type="entry name" value="Cu_bind_like"/>
    <property type="match status" value="1"/>
</dbReference>
<evidence type="ECO:0000259" key="12">
    <source>
        <dbReference type="PROSITE" id="PS51485"/>
    </source>
</evidence>
<keyword evidence="3" id="KW-0336">GPI-anchor</keyword>
<dbReference type="PANTHER" id="PTHR33021">
    <property type="entry name" value="BLUE COPPER PROTEIN"/>
    <property type="match status" value="1"/>
</dbReference>
<evidence type="ECO:0000256" key="11">
    <source>
        <dbReference type="SAM" id="SignalP"/>
    </source>
</evidence>
<dbReference type="Gene3D" id="2.60.40.420">
    <property type="entry name" value="Cupredoxins - blue copper proteins"/>
    <property type="match status" value="1"/>
</dbReference>
<evidence type="ECO:0000256" key="9">
    <source>
        <dbReference type="ARBA" id="ARBA00035011"/>
    </source>
</evidence>
<reference evidence="14" key="1">
    <citation type="submission" date="2016-04" db="EMBL/GenBank/DDBJ databases">
        <title>Cephalotus genome sequencing.</title>
        <authorList>
            <person name="Fukushima K."/>
            <person name="Hasebe M."/>
            <person name="Fang X."/>
        </authorList>
    </citation>
    <scope>NUCLEOTIDE SEQUENCE [LARGE SCALE GENOMIC DNA]</scope>
    <source>
        <strain evidence="14">cv. St1</strain>
    </source>
</reference>
<dbReference type="CDD" id="cd11019">
    <property type="entry name" value="OsENODL1_like"/>
    <property type="match status" value="1"/>
</dbReference>
<feature type="chain" id="PRO_5012817720" evidence="11">
    <location>
        <begin position="22"/>
        <end position="156"/>
    </location>
</feature>
<dbReference type="PROSITE" id="PS51485">
    <property type="entry name" value="PHYTOCYANIN"/>
    <property type="match status" value="1"/>
</dbReference>
<dbReference type="InterPro" id="IPR041846">
    <property type="entry name" value="ENL_dom"/>
</dbReference>